<comment type="caution">
    <text evidence="1">The sequence shown here is derived from an EMBL/GenBank/DDBJ whole genome shotgun (WGS) entry which is preliminary data.</text>
</comment>
<dbReference type="Proteomes" id="UP000248329">
    <property type="component" value="Unassembled WGS sequence"/>
</dbReference>
<evidence type="ECO:0000313" key="2">
    <source>
        <dbReference type="Proteomes" id="UP000248329"/>
    </source>
</evidence>
<accession>A0AC61KYF0</accession>
<sequence length="149" mass="16016">MILDNEAEIIPGTHEILSGIPDIHLNRSRCPYPDSLTPADGIGVANWHDGGSAIITYNGTGPRTVYYGFSIDSITDPETTEMLVVNSVEWVQDRASIKGDLNNDGTITATDACIALQIAASGRWDRSADINEDGVVTALDVLMILQEVT</sequence>
<proteinExistence type="predicted"/>
<gene>
    <name evidence="1" type="ORF">C4B59_16245</name>
</gene>
<dbReference type="EMBL" id="PQXF01000081">
    <property type="protein sequence ID" value="PXF56854.1"/>
    <property type="molecule type" value="Genomic_DNA"/>
</dbReference>
<organism evidence="1 2">
    <name type="scientific">Candidatus Methanogaster sp</name>
    <dbReference type="NCBI Taxonomy" id="3386292"/>
    <lineage>
        <taxon>Archaea</taxon>
        <taxon>Methanobacteriati</taxon>
        <taxon>Methanobacteriota</taxon>
        <taxon>Stenosarchaea group</taxon>
        <taxon>Methanomicrobia</taxon>
        <taxon>Methanosarcinales</taxon>
        <taxon>ANME-2 cluster</taxon>
        <taxon>Candidatus Methanogasteraceae</taxon>
        <taxon>Candidatus Methanogaster</taxon>
    </lineage>
</organism>
<reference evidence="1" key="1">
    <citation type="submission" date="2018-01" db="EMBL/GenBank/DDBJ databases">
        <authorList>
            <person name="Krukenberg V."/>
        </authorList>
    </citation>
    <scope>NUCLEOTIDE SEQUENCE</scope>
    <source>
        <strain evidence="1">E20ANME2</strain>
    </source>
</reference>
<evidence type="ECO:0000313" key="1">
    <source>
        <dbReference type="EMBL" id="PXF56854.1"/>
    </source>
</evidence>
<protein>
    <submittedName>
        <fullName evidence="1">Uncharacterized protein</fullName>
    </submittedName>
</protein>
<name>A0AC61KYF0_9EURY</name>